<dbReference type="InterPro" id="IPR004090">
    <property type="entry name" value="Chemotax_Me-accpt_rcpt"/>
</dbReference>
<dbReference type="Pfam" id="PF00672">
    <property type="entry name" value="HAMP"/>
    <property type="match status" value="1"/>
</dbReference>
<evidence type="ECO:0000313" key="8">
    <source>
        <dbReference type="Proteomes" id="UP001236369"/>
    </source>
</evidence>
<gene>
    <name evidence="7" type="ORF">QO016_001543</name>
</gene>
<evidence type="ECO:0000313" key="7">
    <source>
        <dbReference type="EMBL" id="MDQ0442060.1"/>
    </source>
</evidence>
<dbReference type="SUPFAM" id="SSF158472">
    <property type="entry name" value="HAMP domain-like"/>
    <property type="match status" value="1"/>
</dbReference>
<dbReference type="EMBL" id="JAUSVV010000002">
    <property type="protein sequence ID" value="MDQ0442060.1"/>
    <property type="molecule type" value="Genomic_DNA"/>
</dbReference>
<dbReference type="PROSITE" id="PS50111">
    <property type="entry name" value="CHEMOTAXIS_TRANSDUC_2"/>
    <property type="match status" value="1"/>
</dbReference>
<reference evidence="7 8" key="1">
    <citation type="submission" date="2023-07" db="EMBL/GenBank/DDBJ databases">
        <title>Genomic Encyclopedia of Type Strains, Phase IV (KMG-IV): sequencing the most valuable type-strain genomes for metagenomic binning, comparative biology and taxonomic classification.</title>
        <authorList>
            <person name="Goeker M."/>
        </authorList>
    </citation>
    <scope>NUCLEOTIDE SEQUENCE [LARGE SCALE GENOMIC DNA]</scope>
    <source>
        <strain evidence="7 8">DSM 19562</strain>
    </source>
</reference>
<keyword evidence="4" id="KW-1133">Transmembrane helix</keyword>
<evidence type="ECO:0000256" key="2">
    <source>
        <dbReference type="ARBA" id="ARBA00029447"/>
    </source>
</evidence>
<dbReference type="InterPro" id="IPR004089">
    <property type="entry name" value="MCPsignal_dom"/>
</dbReference>
<dbReference type="RefSeq" id="WP_238249666.1">
    <property type="nucleotide sequence ID" value="NZ_BPQX01000033.1"/>
</dbReference>
<evidence type="ECO:0000259" key="6">
    <source>
        <dbReference type="PROSITE" id="PS50885"/>
    </source>
</evidence>
<dbReference type="PANTHER" id="PTHR32089">
    <property type="entry name" value="METHYL-ACCEPTING CHEMOTAXIS PROTEIN MCPB"/>
    <property type="match status" value="1"/>
</dbReference>
<dbReference type="Proteomes" id="UP001236369">
    <property type="component" value="Unassembled WGS sequence"/>
</dbReference>
<evidence type="ECO:0000256" key="3">
    <source>
        <dbReference type="PROSITE-ProRule" id="PRU00284"/>
    </source>
</evidence>
<feature type="domain" description="HAMP" evidence="6">
    <location>
        <begin position="214"/>
        <end position="267"/>
    </location>
</feature>
<comment type="caution">
    <text evidence="7">The sequence shown here is derived from an EMBL/GenBank/DDBJ whole genome shotgun (WGS) entry which is preliminary data.</text>
</comment>
<keyword evidence="4" id="KW-0812">Transmembrane</keyword>
<feature type="transmembrane region" description="Helical" evidence="4">
    <location>
        <begin position="195"/>
        <end position="216"/>
    </location>
</feature>
<keyword evidence="4" id="KW-0472">Membrane</keyword>
<keyword evidence="8" id="KW-1185">Reference proteome</keyword>
<dbReference type="PROSITE" id="PS50885">
    <property type="entry name" value="HAMP"/>
    <property type="match status" value="1"/>
</dbReference>
<name>A0ABU0HK19_9HYPH</name>
<dbReference type="SMART" id="SM00304">
    <property type="entry name" value="HAMP"/>
    <property type="match status" value="1"/>
</dbReference>
<organism evidence="7 8">
    <name type="scientific">Methylobacterium persicinum</name>
    <dbReference type="NCBI Taxonomy" id="374426"/>
    <lineage>
        <taxon>Bacteria</taxon>
        <taxon>Pseudomonadati</taxon>
        <taxon>Pseudomonadota</taxon>
        <taxon>Alphaproteobacteria</taxon>
        <taxon>Hyphomicrobiales</taxon>
        <taxon>Methylobacteriaceae</taxon>
        <taxon>Methylobacterium</taxon>
    </lineage>
</organism>
<keyword evidence="1 3" id="KW-0807">Transducer</keyword>
<dbReference type="PRINTS" id="PR00260">
    <property type="entry name" value="CHEMTRNSDUCR"/>
</dbReference>
<dbReference type="SMART" id="SM00283">
    <property type="entry name" value="MA"/>
    <property type="match status" value="1"/>
</dbReference>
<dbReference type="SUPFAM" id="SSF58104">
    <property type="entry name" value="Methyl-accepting chemotaxis protein (MCP) signaling domain"/>
    <property type="match status" value="1"/>
</dbReference>
<evidence type="ECO:0000256" key="1">
    <source>
        <dbReference type="ARBA" id="ARBA00023224"/>
    </source>
</evidence>
<dbReference type="CDD" id="cd06225">
    <property type="entry name" value="HAMP"/>
    <property type="match status" value="1"/>
</dbReference>
<feature type="domain" description="Methyl-accepting transducer" evidence="5">
    <location>
        <begin position="302"/>
        <end position="545"/>
    </location>
</feature>
<dbReference type="InterPro" id="IPR003660">
    <property type="entry name" value="HAMP_dom"/>
</dbReference>
<dbReference type="PANTHER" id="PTHR32089:SF112">
    <property type="entry name" value="LYSOZYME-LIKE PROTEIN-RELATED"/>
    <property type="match status" value="1"/>
</dbReference>
<sequence>MKALGNLKVAVKLAIPAAVLMAVCAGMILLARGSLATLDANTQQIVDFSAQRAVLVLKLAVAVDEATIREKNTIIEGDSAEKRAMRDQHAEVEQVASKATADLIRLSDTPARRSINENLRDLTNRFFTTSRTVMDLALHDDIHAAAKMSNGEGRAARKVLVETLNDRVAANVADLTEEKRHAGEVAATSTETLTLVAAAGVLVAFGVLGAIVLFGITRPLGGLVASLEQMARGDVDAAIPAAVRGDEIGAVGRAVQGIRDMVARKAAEEAEIRRIAEAAAALERKRTMIELADRFENAVGGIVGMVSSSATELQATAGSMSSTAAETAAQSATVAAAAEQAASNVQTVAAAAEQLGSSVQEIGRQVGGSTLLAQRAVSEADQAAVVVQELNAVTARVGAVVDLISTIAGQTNLLALNATIEAARAGTAGRGFAVVATEVKALAEQTAKATQEISGQIAQIQSSTGLASSAIGGITARIQEISSVATSIAAAVEEQSAATQEIVRNVTEAASGTSEVTGNIAGVAGAAEETGAAASQVLGASSELSRQSEQLAAELGRFLSTVRAA</sequence>
<comment type="similarity">
    <text evidence="2">Belongs to the methyl-accepting chemotaxis (MCP) protein family.</text>
</comment>
<evidence type="ECO:0000259" key="5">
    <source>
        <dbReference type="PROSITE" id="PS50111"/>
    </source>
</evidence>
<proteinExistence type="inferred from homology"/>
<accession>A0ABU0HK19</accession>
<evidence type="ECO:0000256" key="4">
    <source>
        <dbReference type="SAM" id="Phobius"/>
    </source>
</evidence>
<dbReference type="Pfam" id="PF00015">
    <property type="entry name" value="MCPsignal"/>
    <property type="match status" value="1"/>
</dbReference>
<protein>
    <submittedName>
        <fullName evidence="7">Methyl-accepting chemotaxis protein</fullName>
    </submittedName>
</protein>
<dbReference type="Gene3D" id="1.10.287.950">
    <property type="entry name" value="Methyl-accepting chemotaxis protein"/>
    <property type="match status" value="1"/>
</dbReference>